<dbReference type="Proteomes" id="UP000886653">
    <property type="component" value="Unassembled WGS sequence"/>
</dbReference>
<name>A0A9P6TGZ4_9BASI</name>
<evidence type="ECO:0000313" key="1">
    <source>
        <dbReference type="EMBL" id="KAG0151972.1"/>
    </source>
</evidence>
<accession>A0A9P6TGZ4</accession>
<dbReference type="AlphaFoldDB" id="A0A9P6TGZ4"/>
<organism evidence="1 2">
    <name type="scientific">Cronartium quercuum f. sp. fusiforme G11</name>
    <dbReference type="NCBI Taxonomy" id="708437"/>
    <lineage>
        <taxon>Eukaryota</taxon>
        <taxon>Fungi</taxon>
        <taxon>Dikarya</taxon>
        <taxon>Basidiomycota</taxon>
        <taxon>Pucciniomycotina</taxon>
        <taxon>Pucciniomycetes</taxon>
        <taxon>Pucciniales</taxon>
        <taxon>Coleosporiaceae</taxon>
        <taxon>Cronartium</taxon>
    </lineage>
</organism>
<keyword evidence="2" id="KW-1185">Reference proteome</keyword>
<sequence>MKGQKVMKLSFIQGVFHHQTKFTIYNLYLFCLPFKIPLYIFNKLEFTSLFSINVLACN</sequence>
<protein>
    <submittedName>
        <fullName evidence="1">Uncharacterized protein</fullName>
    </submittedName>
</protein>
<evidence type="ECO:0000313" key="2">
    <source>
        <dbReference type="Proteomes" id="UP000886653"/>
    </source>
</evidence>
<reference evidence="1" key="1">
    <citation type="submission" date="2013-11" db="EMBL/GenBank/DDBJ databases">
        <title>Genome sequence of the fusiform rust pathogen reveals effectors for host alternation and coevolution with pine.</title>
        <authorList>
            <consortium name="DOE Joint Genome Institute"/>
            <person name="Smith K."/>
            <person name="Pendleton A."/>
            <person name="Kubisiak T."/>
            <person name="Anderson C."/>
            <person name="Salamov A."/>
            <person name="Aerts A."/>
            <person name="Riley R."/>
            <person name="Clum A."/>
            <person name="Lindquist E."/>
            <person name="Ence D."/>
            <person name="Campbell M."/>
            <person name="Kronenberg Z."/>
            <person name="Feau N."/>
            <person name="Dhillon B."/>
            <person name="Hamelin R."/>
            <person name="Burleigh J."/>
            <person name="Smith J."/>
            <person name="Yandell M."/>
            <person name="Nelson C."/>
            <person name="Grigoriev I."/>
            <person name="Davis J."/>
        </authorList>
    </citation>
    <scope>NUCLEOTIDE SEQUENCE</scope>
    <source>
        <strain evidence="1">G11</strain>
    </source>
</reference>
<dbReference type="EMBL" id="MU167210">
    <property type="protein sequence ID" value="KAG0151972.1"/>
    <property type="molecule type" value="Genomic_DNA"/>
</dbReference>
<proteinExistence type="predicted"/>
<comment type="caution">
    <text evidence="1">The sequence shown here is derived from an EMBL/GenBank/DDBJ whole genome shotgun (WGS) entry which is preliminary data.</text>
</comment>
<gene>
    <name evidence="1" type="ORF">CROQUDRAFT_650545</name>
</gene>